<sequence>MKTAPAPWFSDLTRLLGMCGSFSPVLTLEACVDLSGIRCQAARGFLKLTFVTPYLFARLSTFSDIHHQYNLHNMASDSEGAMTGDIALSAQIAKLHLPKAHDQILRLTEPLPYNKNDTFAMAYLAVSTRATSATQDNINDTKANDADGEGETSPTGFLDLPRELRDEIYELAVVHQSDDGVQTIERATPRGILPSLMSHNVSKLGQVCKQLRQEAFDMFFKYNRFEVGSLRSYKGGDRLGWTSHKKITDLLKRLVYFEIAFAAFPRVYIEQQSDGSWSGTWEDTDWSSLYASGAPTKDVDGIIADMCDAADENLTKLLFMLENGRDSIADAIKLFQDNIELLSTGGKLQVEVQPEHKVAVVCTMWSCNSHRRAVWSTWRWQLVVISSRSPSPELSHGHSSITIRKHSATLLLKRPPDLLYNSALAYTNHRSLCEIPVTDATDAILRLKREILLERRCSFEEISYRLGCSLFGMPSAIEEENLSSILRHCLLLETTRCSLEGYVAILSTIKEHGSRTDWYCCSPFEYIFIFS</sequence>
<feature type="region of interest" description="Disordered" evidence="1">
    <location>
        <begin position="135"/>
        <end position="157"/>
    </location>
</feature>
<dbReference type="OrthoDB" id="4790878at2759"/>
<dbReference type="PANTHER" id="PTHR42085">
    <property type="entry name" value="F-BOX DOMAIN-CONTAINING PROTEIN"/>
    <property type="match status" value="1"/>
</dbReference>
<proteinExistence type="predicted"/>
<evidence type="ECO:0000313" key="2">
    <source>
        <dbReference type="EMBL" id="EME78063.1"/>
    </source>
</evidence>
<gene>
    <name evidence="2" type="ORF">MYCFIDRAFT_179508</name>
</gene>
<dbReference type="EMBL" id="KB446564">
    <property type="protein sequence ID" value="EME78063.1"/>
    <property type="molecule type" value="Genomic_DNA"/>
</dbReference>
<evidence type="ECO:0000256" key="1">
    <source>
        <dbReference type="SAM" id="MobiDB-lite"/>
    </source>
</evidence>
<dbReference type="PANTHER" id="PTHR42085:SF1">
    <property type="entry name" value="F-BOX DOMAIN-CONTAINING PROTEIN"/>
    <property type="match status" value="1"/>
</dbReference>
<evidence type="ECO:0008006" key="4">
    <source>
        <dbReference type="Google" id="ProtNLM"/>
    </source>
</evidence>
<organism evidence="2 3">
    <name type="scientific">Pseudocercospora fijiensis (strain CIRAD86)</name>
    <name type="common">Black leaf streak disease fungus</name>
    <name type="synonym">Mycosphaerella fijiensis</name>
    <dbReference type="NCBI Taxonomy" id="383855"/>
    <lineage>
        <taxon>Eukaryota</taxon>
        <taxon>Fungi</taxon>
        <taxon>Dikarya</taxon>
        <taxon>Ascomycota</taxon>
        <taxon>Pezizomycotina</taxon>
        <taxon>Dothideomycetes</taxon>
        <taxon>Dothideomycetidae</taxon>
        <taxon>Mycosphaerellales</taxon>
        <taxon>Mycosphaerellaceae</taxon>
        <taxon>Pseudocercospora</taxon>
    </lineage>
</organism>
<dbReference type="AlphaFoldDB" id="M3ALN3"/>
<dbReference type="GeneID" id="19334139"/>
<reference evidence="2 3" key="1">
    <citation type="journal article" date="2012" name="PLoS Pathog.">
        <title>Diverse lifestyles and strategies of plant pathogenesis encoded in the genomes of eighteen Dothideomycetes fungi.</title>
        <authorList>
            <person name="Ohm R.A."/>
            <person name="Feau N."/>
            <person name="Henrissat B."/>
            <person name="Schoch C.L."/>
            <person name="Horwitz B.A."/>
            <person name="Barry K.W."/>
            <person name="Condon B.J."/>
            <person name="Copeland A.C."/>
            <person name="Dhillon B."/>
            <person name="Glaser F."/>
            <person name="Hesse C.N."/>
            <person name="Kosti I."/>
            <person name="LaButti K."/>
            <person name="Lindquist E.A."/>
            <person name="Lucas S."/>
            <person name="Salamov A.A."/>
            <person name="Bradshaw R.E."/>
            <person name="Ciuffetti L."/>
            <person name="Hamelin R.C."/>
            <person name="Kema G.H.J."/>
            <person name="Lawrence C."/>
            <person name="Scott J.A."/>
            <person name="Spatafora J.W."/>
            <person name="Turgeon B.G."/>
            <person name="de Wit P.J.G.M."/>
            <person name="Zhong S."/>
            <person name="Goodwin S.B."/>
            <person name="Grigoriev I.V."/>
        </authorList>
    </citation>
    <scope>NUCLEOTIDE SEQUENCE [LARGE SCALE GENOMIC DNA]</scope>
    <source>
        <strain evidence="2 3">CIRAD86</strain>
    </source>
</reference>
<accession>M3ALN3</accession>
<evidence type="ECO:0000313" key="3">
    <source>
        <dbReference type="Proteomes" id="UP000016932"/>
    </source>
</evidence>
<dbReference type="KEGG" id="pfj:MYCFIDRAFT_179508"/>
<dbReference type="InterPro" id="IPR038883">
    <property type="entry name" value="AN11006-like"/>
</dbReference>
<protein>
    <recommendedName>
        <fullName evidence="4">F-box domain-containing protein</fullName>
    </recommendedName>
</protein>
<dbReference type="HOGENOM" id="CLU_513010_0_0_1"/>
<dbReference type="Proteomes" id="UP000016932">
    <property type="component" value="Unassembled WGS sequence"/>
</dbReference>
<dbReference type="VEuPathDB" id="FungiDB:MYCFIDRAFT_179508"/>
<dbReference type="RefSeq" id="XP_007931767.1">
    <property type="nucleotide sequence ID" value="XM_007933576.1"/>
</dbReference>
<name>M3ALN3_PSEFD</name>
<keyword evidence="3" id="KW-1185">Reference proteome</keyword>